<accession>A0ABD2CC94</accession>
<gene>
    <name evidence="1" type="ORF">V1477_008156</name>
</gene>
<name>A0ABD2CC94_VESMC</name>
<dbReference type="EMBL" id="JAYRBN010000056">
    <property type="protein sequence ID" value="KAL2742667.1"/>
    <property type="molecule type" value="Genomic_DNA"/>
</dbReference>
<sequence length="103" mass="11962">MQHLIDLANSEYIILCDKCVAGPTQIYGTNYYYSLHCTAVIETVLCNCQSSSISLTNYVSYNVDMETVLFAQLLYMENILYNNYELHFTELTRINKLIIDHNF</sequence>
<proteinExistence type="predicted"/>
<comment type="caution">
    <text evidence="1">The sequence shown here is derived from an EMBL/GenBank/DDBJ whole genome shotgun (WGS) entry which is preliminary data.</text>
</comment>
<evidence type="ECO:0000313" key="1">
    <source>
        <dbReference type="EMBL" id="KAL2742667.1"/>
    </source>
</evidence>
<keyword evidence="2" id="KW-1185">Reference proteome</keyword>
<reference evidence="1 2" key="1">
    <citation type="journal article" date="2024" name="Ann. Entomol. Soc. Am.">
        <title>Genomic analyses of the southern and eastern yellowjacket wasps (Hymenoptera: Vespidae) reveal evolutionary signatures of social life.</title>
        <authorList>
            <person name="Catto M.A."/>
            <person name="Caine P.B."/>
            <person name="Orr S.E."/>
            <person name="Hunt B.G."/>
            <person name="Goodisman M.A.D."/>
        </authorList>
    </citation>
    <scope>NUCLEOTIDE SEQUENCE [LARGE SCALE GENOMIC DNA]</scope>
    <source>
        <strain evidence="1">232</strain>
        <tissue evidence="1">Head and thorax</tissue>
    </source>
</reference>
<organism evidence="1 2">
    <name type="scientific">Vespula maculifrons</name>
    <name type="common">Eastern yellow jacket</name>
    <name type="synonym">Wasp</name>
    <dbReference type="NCBI Taxonomy" id="7453"/>
    <lineage>
        <taxon>Eukaryota</taxon>
        <taxon>Metazoa</taxon>
        <taxon>Ecdysozoa</taxon>
        <taxon>Arthropoda</taxon>
        <taxon>Hexapoda</taxon>
        <taxon>Insecta</taxon>
        <taxon>Pterygota</taxon>
        <taxon>Neoptera</taxon>
        <taxon>Endopterygota</taxon>
        <taxon>Hymenoptera</taxon>
        <taxon>Apocrita</taxon>
        <taxon>Aculeata</taxon>
        <taxon>Vespoidea</taxon>
        <taxon>Vespidae</taxon>
        <taxon>Vespinae</taxon>
        <taxon>Vespula</taxon>
    </lineage>
</organism>
<dbReference type="Proteomes" id="UP001607303">
    <property type="component" value="Unassembled WGS sequence"/>
</dbReference>
<dbReference type="AlphaFoldDB" id="A0ABD2CC94"/>
<evidence type="ECO:0000313" key="2">
    <source>
        <dbReference type="Proteomes" id="UP001607303"/>
    </source>
</evidence>
<protein>
    <submittedName>
        <fullName evidence="1">Uncharacterized protein</fullName>
    </submittedName>
</protein>